<dbReference type="PANTHER" id="PTHR48251:SF1">
    <property type="entry name" value="COILED-COIL DOMAIN-CONTAINING PROTEIN 160"/>
    <property type="match status" value="1"/>
</dbReference>
<organism evidence="2 3">
    <name type="scientific">Eleutherodactylus coqui</name>
    <name type="common">Puerto Rican coqui</name>
    <dbReference type="NCBI Taxonomy" id="57060"/>
    <lineage>
        <taxon>Eukaryota</taxon>
        <taxon>Metazoa</taxon>
        <taxon>Chordata</taxon>
        <taxon>Craniata</taxon>
        <taxon>Vertebrata</taxon>
        <taxon>Euteleostomi</taxon>
        <taxon>Amphibia</taxon>
        <taxon>Batrachia</taxon>
        <taxon>Anura</taxon>
        <taxon>Neobatrachia</taxon>
        <taxon>Hyloidea</taxon>
        <taxon>Eleutherodactylidae</taxon>
        <taxon>Eleutherodactylinae</taxon>
        <taxon>Eleutherodactylus</taxon>
        <taxon>Eleutherodactylus</taxon>
    </lineage>
</organism>
<sequence>MEDNKKHWVEELFCPRFSAEDFLHESFEPELLISEKQAKERARKVEGIYKAAVCEFQEKEKKQKREFLSKMMIHESSAQNRAAPVQHATCESCHRANNDSATTSRSGAHCIWEEGELNLLRSQMNKTHSEGAQSSLQLRACKLQISELKVKQKETERELEALKVALAASKRASECKSVLINQLKKEGEKKEADLQALRTDRHTKCVMVQDLTTSLSKAREDLHRLQLQNVDLQQELKTFQEQQELNLIIVAEKTKLKYDAQIKKSLREMETLKDERKMEKHQHDQDVAELNLLRRLYIHEK</sequence>
<keyword evidence="1" id="KW-0175">Coiled coil</keyword>
<feature type="coiled-coil region" evidence="1">
    <location>
        <begin position="138"/>
        <end position="282"/>
    </location>
</feature>
<dbReference type="Proteomes" id="UP000770717">
    <property type="component" value="Unassembled WGS sequence"/>
</dbReference>
<evidence type="ECO:0000313" key="2">
    <source>
        <dbReference type="EMBL" id="KAG9478378.1"/>
    </source>
</evidence>
<protein>
    <submittedName>
        <fullName evidence="2">Uncharacterized protein</fullName>
    </submittedName>
</protein>
<accession>A0A8J6F065</accession>
<comment type="caution">
    <text evidence="2">The sequence shown here is derived from an EMBL/GenBank/DDBJ whole genome shotgun (WGS) entry which is preliminary data.</text>
</comment>
<dbReference type="OrthoDB" id="5985715at2759"/>
<dbReference type="PANTHER" id="PTHR48251">
    <property type="entry name" value="COILED-COIL DOMAIN-CONTAINING PROTEIN 160"/>
    <property type="match status" value="1"/>
</dbReference>
<name>A0A8J6F065_ELECQ</name>
<evidence type="ECO:0000313" key="3">
    <source>
        <dbReference type="Proteomes" id="UP000770717"/>
    </source>
</evidence>
<evidence type="ECO:0000256" key="1">
    <source>
        <dbReference type="SAM" id="Coils"/>
    </source>
</evidence>
<proteinExistence type="predicted"/>
<reference evidence="2" key="1">
    <citation type="thesis" date="2020" institute="ProQuest LLC" country="789 East Eisenhower Parkway, Ann Arbor, MI, USA">
        <title>Comparative Genomics and Chromosome Evolution.</title>
        <authorList>
            <person name="Mudd A.B."/>
        </authorList>
    </citation>
    <scope>NUCLEOTIDE SEQUENCE</scope>
    <source>
        <strain evidence="2">HN-11 Male</strain>
        <tissue evidence="2">Kidney and liver</tissue>
    </source>
</reference>
<dbReference type="EMBL" id="WNTK01000009">
    <property type="protein sequence ID" value="KAG9478378.1"/>
    <property type="molecule type" value="Genomic_DNA"/>
</dbReference>
<dbReference type="AlphaFoldDB" id="A0A8J6F065"/>
<gene>
    <name evidence="2" type="ORF">GDO78_013406</name>
</gene>
<keyword evidence="3" id="KW-1185">Reference proteome</keyword>